<evidence type="ECO:0000313" key="3">
    <source>
        <dbReference type="Proteomes" id="UP000030661"/>
    </source>
</evidence>
<organism evidence="2">
    <name type="scientific">Vecturithrix granuli</name>
    <dbReference type="NCBI Taxonomy" id="1499967"/>
    <lineage>
        <taxon>Bacteria</taxon>
        <taxon>Candidatus Moduliflexota</taxon>
        <taxon>Candidatus Vecturitrichia</taxon>
        <taxon>Candidatus Vecturitrichales</taxon>
        <taxon>Candidatus Vecturitrichaceae</taxon>
        <taxon>Candidatus Vecturithrix</taxon>
    </lineage>
</organism>
<name>A0A0S6W6M3_VECG1</name>
<dbReference type="InterPro" id="IPR011051">
    <property type="entry name" value="RmlC_Cupin_sf"/>
</dbReference>
<dbReference type="Proteomes" id="UP000030661">
    <property type="component" value="Unassembled WGS sequence"/>
</dbReference>
<dbReference type="EMBL" id="DF820463">
    <property type="protein sequence ID" value="GAK55256.1"/>
    <property type="molecule type" value="Genomic_DNA"/>
</dbReference>
<sequence>MYITDLSNDDILWTTRSGKKIHWLIPAEVGAPNFELRYVEIPPNVPPSGSPNHPHEHEVFIVKGRGILQGIQDGQPCEVELKPGQAIFIPGNEDHQWLNPYNEPLGIICVIPCGAEDEVKPPYVKTMNMPGQ</sequence>
<dbReference type="SUPFAM" id="SSF51182">
    <property type="entry name" value="RmlC-like cupins"/>
    <property type="match status" value="1"/>
</dbReference>
<feature type="domain" description="Cupin type-2" evidence="1">
    <location>
        <begin position="38"/>
        <end position="110"/>
    </location>
</feature>
<dbReference type="InterPro" id="IPR014710">
    <property type="entry name" value="RmlC-like_jellyroll"/>
</dbReference>
<dbReference type="HOGENOM" id="CLU_116722_4_1_0"/>
<dbReference type="AlphaFoldDB" id="A0A0S6W6M3"/>
<evidence type="ECO:0000259" key="1">
    <source>
        <dbReference type="Pfam" id="PF07883"/>
    </source>
</evidence>
<proteinExistence type="predicted"/>
<gene>
    <name evidence="2" type="ORF">U27_02088</name>
</gene>
<evidence type="ECO:0000313" key="2">
    <source>
        <dbReference type="EMBL" id="GAK55256.1"/>
    </source>
</evidence>
<keyword evidence="3" id="KW-1185">Reference proteome</keyword>
<accession>A0A0S6W6M3</accession>
<reference evidence="2" key="1">
    <citation type="journal article" date="2015" name="PeerJ">
        <title>First genomic representation of candidate bacterial phylum KSB3 points to enhanced environmental sensing as a trigger of wastewater bulking.</title>
        <authorList>
            <person name="Sekiguchi Y."/>
            <person name="Ohashi A."/>
            <person name="Parks D.H."/>
            <person name="Yamauchi T."/>
            <person name="Tyson G.W."/>
            <person name="Hugenholtz P."/>
        </authorList>
    </citation>
    <scope>NUCLEOTIDE SEQUENCE [LARGE SCALE GENOMIC DNA]</scope>
</reference>
<dbReference type="Gene3D" id="2.60.120.10">
    <property type="entry name" value="Jelly Rolls"/>
    <property type="match status" value="1"/>
</dbReference>
<dbReference type="eggNOG" id="COG1917">
    <property type="taxonomic scope" value="Bacteria"/>
</dbReference>
<protein>
    <submittedName>
        <fullName evidence="2">Cupin domain protein</fullName>
    </submittedName>
</protein>
<dbReference type="Pfam" id="PF07883">
    <property type="entry name" value="Cupin_2"/>
    <property type="match status" value="1"/>
</dbReference>
<dbReference type="CDD" id="cd02222">
    <property type="entry name" value="cupin_TM1459-like"/>
    <property type="match status" value="1"/>
</dbReference>
<dbReference type="STRING" id="1499967.U27_02088"/>
<dbReference type="InterPro" id="IPR013096">
    <property type="entry name" value="Cupin_2"/>
</dbReference>